<keyword evidence="3" id="KW-0285">Flavoprotein</keyword>
<dbReference type="InterPro" id="IPR013786">
    <property type="entry name" value="AcylCoA_DH/ox_N"/>
</dbReference>
<accession>A0A5M3VNX9</accession>
<evidence type="ECO:0000313" key="8">
    <source>
        <dbReference type="EMBL" id="GER98496.1"/>
    </source>
</evidence>
<dbReference type="InterPro" id="IPR009075">
    <property type="entry name" value="AcylCo_DH/oxidase_C"/>
</dbReference>
<dbReference type="GO" id="GO:0003995">
    <property type="term" value="F:acyl-CoA dehydrogenase activity"/>
    <property type="evidence" value="ECO:0007669"/>
    <property type="project" value="TreeGrafter"/>
</dbReference>
<dbReference type="Gene3D" id="1.10.540.10">
    <property type="entry name" value="Acyl-CoA dehydrogenase/oxidase, N-terminal domain"/>
    <property type="match status" value="1"/>
</dbReference>
<gene>
    <name evidence="8" type="primary">acd_1</name>
    <name evidence="8" type="ORF">Acor_05580</name>
</gene>
<dbReference type="RefSeq" id="WP_155334919.1">
    <property type="nucleotide sequence ID" value="NZ_BAAABN010000094.1"/>
</dbReference>
<dbReference type="EMBL" id="BLAD01000036">
    <property type="protein sequence ID" value="GER98496.1"/>
    <property type="molecule type" value="Genomic_DNA"/>
</dbReference>
<dbReference type="AlphaFoldDB" id="A0A5M3VNX9"/>
<keyword evidence="5" id="KW-0560">Oxidoreductase</keyword>
<evidence type="ECO:0000256" key="5">
    <source>
        <dbReference type="ARBA" id="ARBA00023002"/>
    </source>
</evidence>
<sequence>MNLLLSDEQRELGSVAKAFLSTVSPRDGYVQAVYERLNGELGLGGLIVPEDCGGSGAGYADLAVVLEEAGAALLPGPFLSTVFAAIVLRELGEKEHLTAIASGVPATVGPLWGGGITATDGTLTGEALFLNGAEADLVLVITAEGVFTAQGTVSPVDALDITRSQARISFGGEPAVALGALPARALDLIAVALAAEQLGVIRAALAAIVEYGKVRVAFGRAIGSYQGVKHKLADLHCALEQAESIVRYAAWTADEAPDELPTAAALSQAYLGRACFQAAKDSLLLHGGIGFTWEHDAHIYYKRAKSDEVLLGPSRIHRAKLADLLEL</sequence>
<dbReference type="InterPro" id="IPR009100">
    <property type="entry name" value="AcylCoA_DH/oxidase_NM_dom_sf"/>
</dbReference>
<feature type="domain" description="Acyl-CoA dehydrogenase/oxidase C-terminal" evidence="6">
    <location>
        <begin position="185"/>
        <end position="322"/>
    </location>
</feature>
<dbReference type="Proteomes" id="UP000334990">
    <property type="component" value="Unassembled WGS sequence"/>
</dbReference>
<dbReference type="SUPFAM" id="SSF47203">
    <property type="entry name" value="Acyl-CoA dehydrogenase C-terminal domain-like"/>
    <property type="match status" value="1"/>
</dbReference>
<evidence type="ECO:0000313" key="9">
    <source>
        <dbReference type="Proteomes" id="UP000334990"/>
    </source>
</evidence>
<comment type="similarity">
    <text evidence="2">Belongs to the acyl-CoA dehydrogenase family.</text>
</comment>
<feature type="domain" description="Acyl-CoA dehydrogenase/oxidase N-terminal" evidence="7">
    <location>
        <begin position="30"/>
        <end position="95"/>
    </location>
</feature>
<evidence type="ECO:0000256" key="3">
    <source>
        <dbReference type="ARBA" id="ARBA00022630"/>
    </source>
</evidence>
<organism evidence="8 9">
    <name type="scientific">Acrocarpospora corrugata</name>
    <dbReference type="NCBI Taxonomy" id="35763"/>
    <lineage>
        <taxon>Bacteria</taxon>
        <taxon>Bacillati</taxon>
        <taxon>Actinomycetota</taxon>
        <taxon>Actinomycetes</taxon>
        <taxon>Streptosporangiales</taxon>
        <taxon>Streptosporangiaceae</taxon>
        <taxon>Acrocarpospora</taxon>
    </lineage>
</organism>
<evidence type="ECO:0000256" key="1">
    <source>
        <dbReference type="ARBA" id="ARBA00001974"/>
    </source>
</evidence>
<dbReference type="InterPro" id="IPR036250">
    <property type="entry name" value="AcylCo_DH-like_C"/>
</dbReference>
<proteinExistence type="inferred from homology"/>
<dbReference type="Pfam" id="PF02771">
    <property type="entry name" value="Acyl-CoA_dh_N"/>
    <property type="match status" value="1"/>
</dbReference>
<dbReference type="OrthoDB" id="4607453at2"/>
<dbReference type="InterPro" id="IPR037069">
    <property type="entry name" value="AcylCoA_DH/ox_N_sf"/>
</dbReference>
<evidence type="ECO:0000256" key="4">
    <source>
        <dbReference type="ARBA" id="ARBA00022827"/>
    </source>
</evidence>
<evidence type="ECO:0000256" key="2">
    <source>
        <dbReference type="ARBA" id="ARBA00009347"/>
    </source>
</evidence>
<dbReference type="Gene3D" id="1.20.140.10">
    <property type="entry name" value="Butyryl-CoA Dehydrogenase, subunit A, domain 3"/>
    <property type="match status" value="1"/>
</dbReference>
<reference evidence="8 9" key="1">
    <citation type="submission" date="2019-10" db="EMBL/GenBank/DDBJ databases">
        <title>Whole genome shotgun sequence of Acrocarpospora corrugata NBRC 13972.</title>
        <authorList>
            <person name="Ichikawa N."/>
            <person name="Kimura A."/>
            <person name="Kitahashi Y."/>
            <person name="Komaki H."/>
            <person name="Oguchi A."/>
        </authorList>
    </citation>
    <scope>NUCLEOTIDE SEQUENCE [LARGE SCALE GENOMIC DNA]</scope>
    <source>
        <strain evidence="8 9">NBRC 13972</strain>
    </source>
</reference>
<comment type="cofactor">
    <cofactor evidence="1">
        <name>FAD</name>
        <dbReference type="ChEBI" id="CHEBI:57692"/>
    </cofactor>
</comment>
<dbReference type="PANTHER" id="PTHR43884">
    <property type="entry name" value="ACYL-COA DEHYDROGENASE"/>
    <property type="match status" value="1"/>
</dbReference>
<protein>
    <submittedName>
        <fullName evidence="8">Acyl-CoA dehydrogenase</fullName>
    </submittedName>
</protein>
<dbReference type="Pfam" id="PF00441">
    <property type="entry name" value="Acyl-CoA_dh_1"/>
    <property type="match status" value="1"/>
</dbReference>
<keyword evidence="4" id="KW-0274">FAD</keyword>
<evidence type="ECO:0000259" key="6">
    <source>
        <dbReference type="Pfam" id="PF00441"/>
    </source>
</evidence>
<evidence type="ECO:0000259" key="7">
    <source>
        <dbReference type="Pfam" id="PF02771"/>
    </source>
</evidence>
<comment type="caution">
    <text evidence="8">The sequence shown here is derived from an EMBL/GenBank/DDBJ whole genome shotgun (WGS) entry which is preliminary data.</text>
</comment>
<dbReference type="SUPFAM" id="SSF56645">
    <property type="entry name" value="Acyl-CoA dehydrogenase NM domain-like"/>
    <property type="match status" value="1"/>
</dbReference>
<keyword evidence="9" id="KW-1185">Reference proteome</keyword>
<dbReference type="PANTHER" id="PTHR43884:SF20">
    <property type="entry name" value="ACYL-COA DEHYDROGENASE FADE28"/>
    <property type="match status" value="1"/>
</dbReference>
<dbReference type="GO" id="GO:0050660">
    <property type="term" value="F:flavin adenine dinucleotide binding"/>
    <property type="evidence" value="ECO:0007669"/>
    <property type="project" value="InterPro"/>
</dbReference>
<name>A0A5M3VNX9_9ACTN</name>